<reference evidence="12 13" key="1">
    <citation type="submission" date="2018-02" db="EMBL/GenBank/DDBJ databases">
        <title>Genomic Encyclopedia of Archaeal and Bacterial Type Strains, Phase II (KMG-II): from individual species to whole genera.</title>
        <authorList>
            <person name="Goeker M."/>
        </authorList>
    </citation>
    <scope>NUCLEOTIDE SEQUENCE [LARGE SCALE GENOMIC DNA]</scope>
    <source>
        <strain evidence="12 13">DSM 29526</strain>
    </source>
</reference>
<keyword evidence="12" id="KW-0675">Receptor</keyword>
<dbReference type="PROSITE" id="PS52016">
    <property type="entry name" value="TONB_DEPENDENT_REC_3"/>
    <property type="match status" value="1"/>
</dbReference>
<dbReference type="Pfam" id="PF00593">
    <property type="entry name" value="TonB_dep_Rec_b-barrel"/>
    <property type="match status" value="1"/>
</dbReference>
<evidence type="ECO:0000256" key="4">
    <source>
        <dbReference type="ARBA" id="ARBA00022692"/>
    </source>
</evidence>
<evidence type="ECO:0000256" key="8">
    <source>
        <dbReference type="PROSITE-ProRule" id="PRU01360"/>
    </source>
</evidence>
<evidence type="ECO:0000256" key="2">
    <source>
        <dbReference type="ARBA" id="ARBA00022448"/>
    </source>
</evidence>
<dbReference type="Gene3D" id="2.40.170.20">
    <property type="entry name" value="TonB-dependent receptor, beta-barrel domain"/>
    <property type="match status" value="1"/>
</dbReference>
<feature type="domain" description="TonB-dependent receptor-like beta-barrel" evidence="10">
    <location>
        <begin position="417"/>
        <end position="938"/>
    </location>
</feature>
<feature type="domain" description="TonB-dependent receptor plug" evidence="11">
    <location>
        <begin position="134"/>
        <end position="239"/>
    </location>
</feature>
<evidence type="ECO:0000256" key="1">
    <source>
        <dbReference type="ARBA" id="ARBA00004571"/>
    </source>
</evidence>
<name>A0A2S6I8C8_9BACT</name>
<dbReference type="NCBIfam" id="TIGR04056">
    <property type="entry name" value="OMP_RagA_SusC"/>
    <property type="match status" value="1"/>
</dbReference>
<dbReference type="Gene3D" id="2.60.40.1120">
    <property type="entry name" value="Carboxypeptidase-like, regulatory domain"/>
    <property type="match status" value="1"/>
</dbReference>
<dbReference type="InterPro" id="IPR036942">
    <property type="entry name" value="Beta-barrel_TonB_sf"/>
</dbReference>
<accession>A0A2S6I8C8</accession>
<evidence type="ECO:0000256" key="7">
    <source>
        <dbReference type="ARBA" id="ARBA00023237"/>
    </source>
</evidence>
<comment type="similarity">
    <text evidence="8 9">Belongs to the TonB-dependent receptor family.</text>
</comment>
<dbReference type="InterPro" id="IPR012910">
    <property type="entry name" value="Plug_dom"/>
</dbReference>
<keyword evidence="4 8" id="KW-0812">Transmembrane</keyword>
<evidence type="ECO:0000256" key="3">
    <source>
        <dbReference type="ARBA" id="ARBA00022452"/>
    </source>
</evidence>
<dbReference type="InterPro" id="IPR023997">
    <property type="entry name" value="TonB-dep_OMP_SusC/RagA_CS"/>
</dbReference>
<dbReference type="OrthoDB" id="9768177at2"/>
<comment type="caution">
    <text evidence="12">The sequence shown here is derived from an EMBL/GenBank/DDBJ whole genome shotgun (WGS) entry which is preliminary data.</text>
</comment>
<dbReference type="EMBL" id="PTJC01000005">
    <property type="protein sequence ID" value="PPK87743.1"/>
    <property type="molecule type" value="Genomic_DNA"/>
</dbReference>
<evidence type="ECO:0000256" key="6">
    <source>
        <dbReference type="ARBA" id="ARBA00023136"/>
    </source>
</evidence>
<evidence type="ECO:0000313" key="12">
    <source>
        <dbReference type="EMBL" id="PPK87743.1"/>
    </source>
</evidence>
<keyword evidence="2 8" id="KW-0813">Transport</keyword>
<keyword evidence="13" id="KW-1185">Reference proteome</keyword>
<dbReference type="Pfam" id="PF07715">
    <property type="entry name" value="Plug"/>
    <property type="match status" value="1"/>
</dbReference>
<dbReference type="SUPFAM" id="SSF56935">
    <property type="entry name" value="Porins"/>
    <property type="match status" value="1"/>
</dbReference>
<dbReference type="RefSeq" id="WP_104418334.1">
    <property type="nucleotide sequence ID" value="NZ_PTJC01000005.1"/>
</dbReference>
<proteinExistence type="inferred from homology"/>
<dbReference type="Proteomes" id="UP000237662">
    <property type="component" value="Unassembled WGS sequence"/>
</dbReference>
<comment type="subcellular location">
    <subcellularLocation>
        <location evidence="1 8">Cell outer membrane</location>
        <topology evidence="1 8">Multi-pass membrane protein</topology>
    </subcellularLocation>
</comment>
<keyword evidence="6 8" id="KW-0472">Membrane</keyword>
<dbReference type="GO" id="GO:0009279">
    <property type="term" value="C:cell outer membrane"/>
    <property type="evidence" value="ECO:0007669"/>
    <property type="project" value="UniProtKB-SubCell"/>
</dbReference>
<keyword evidence="5 9" id="KW-0798">TonB box</keyword>
<evidence type="ECO:0000256" key="9">
    <source>
        <dbReference type="RuleBase" id="RU003357"/>
    </source>
</evidence>
<sequence length="987" mass="107637">MQKTKSTRALPGASVSCFSLPHLLSFGFFLLLSVTGRAQTVEVSGTVTDGNGEALVGVSVFEKDNASASGTVTDLDGSYSLSVPPDAVLIFSYVGFGTEEIPVQNRTTIDVTLGNTSTNLNEVVVIGYGTTERQQVTSSVASIDEAQFNKGNVNNPLQFLQGKVAGLSINRSGSDPNGGFAVRLRGLSTFGANASPLIIIDGVQGGNLELVDPNDIASIDVLKDGSAAAIYGSRGSSGVIIVTTKKGREGTRGVTFDAYGTIDEIARSVPIASAERFVEEGGTDLGYDTDWLDLVTRTGVSQTYNLALNGSSAESSYRLSVNYRDQEGIARNSGFNQFNTRLNLNHSVLDSRLNFTGNVSVNIRNASFVPYEALGFALISNPTAPVYVDNDPELGYLEPNTTEFHNPVAIMEENTREGKYKTMLGSIRADYELLEGLTASAFYSLQYRSEIYGAYATSAQRFGGFDGLQGRADRNSLDEQNSLFELTGSYKKRVGRVDLNIVGGYTYQELITENFNVFNTGFITDELGYNNLDFGLGINSEDVTRRGFDSGKGQSLLASFFGRALVSFEDTYSFTAAYRREGSSRFGANNRWGNFYSLSAGVDLAKALNIPMDRLKLRAGYGVTGNLPTPFYAYRVLLSNAGTIPFNDGNAERNIRLFNYASNPNPDLKWEQKAETNIGIDFALFDYRLTGSIDAYTRNSTDLLFNQPVSQPPNFFGSTLLNLGELESKGLELVVDYNVINQEALAYTTGITFSTNKTTIISLNEDSQVFFGGNPGPPGLNGTNVIRAAVGEELGQIQAPRFLGLDADGNRQYEELTDLDGNGAIERFNDWPIVGNALPDFELAWNNSLTFGNFDFSATFRGAFGHSIANISRAYYEVPDNVNNYNLVITDFYLPDMVGNEEWSDYYVEKADYVKLDNAALGYNFDLGNSSFRQLRVYVATQNPIVISSYTGVDPEPRIGDALYPGVEYRNNYFRSRSYTIGVKVGL</sequence>
<gene>
    <name evidence="12" type="ORF">CLV84_0693</name>
</gene>
<dbReference type="Gene3D" id="2.170.130.10">
    <property type="entry name" value="TonB-dependent receptor, plug domain"/>
    <property type="match status" value="1"/>
</dbReference>
<dbReference type="SUPFAM" id="SSF49464">
    <property type="entry name" value="Carboxypeptidase regulatory domain-like"/>
    <property type="match status" value="1"/>
</dbReference>
<dbReference type="InterPro" id="IPR023996">
    <property type="entry name" value="TonB-dep_OMP_SusC/RagA"/>
</dbReference>
<dbReference type="Pfam" id="PF13715">
    <property type="entry name" value="CarbopepD_reg_2"/>
    <property type="match status" value="1"/>
</dbReference>
<protein>
    <submittedName>
        <fullName evidence="12">Iron complex outermembrane receptor protein</fullName>
    </submittedName>
</protein>
<keyword evidence="7 8" id="KW-0998">Cell outer membrane</keyword>
<dbReference type="InterPro" id="IPR000531">
    <property type="entry name" value="Beta-barrel_TonB"/>
</dbReference>
<dbReference type="NCBIfam" id="TIGR04057">
    <property type="entry name" value="SusC_RagA_signa"/>
    <property type="match status" value="1"/>
</dbReference>
<keyword evidence="3 8" id="KW-1134">Transmembrane beta strand</keyword>
<evidence type="ECO:0000259" key="10">
    <source>
        <dbReference type="Pfam" id="PF00593"/>
    </source>
</evidence>
<evidence type="ECO:0000259" key="11">
    <source>
        <dbReference type="Pfam" id="PF07715"/>
    </source>
</evidence>
<dbReference type="InterPro" id="IPR039426">
    <property type="entry name" value="TonB-dep_rcpt-like"/>
</dbReference>
<dbReference type="InterPro" id="IPR008969">
    <property type="entry name" value="CarboxyPept-like_regulatory"/>
</dbReference>
<evidence type="ECO:0000313" key="13">
    <source>
        <dbReference type="Proteomes" id="UP000237662"/>
    </source>
</evidence>
<dbReference type="AlphaFoldDB" id="A0A2S6I8C8"/>
<dbReference type="InterPro" id="IPR037066">
    <property type="entry name" value="Plug_dom_sf"/>
</dbReference>
<evidence type="ECO:0000256" key="5">
    <source>
        <dbReference type="ARBA" id="ARBA00023077"/>
    </source>
</evidence>
<organism evidence="12 13">
    <name type="scientific">Neolewinella xylanilytica</name>
    <dbReference type="NCBI Taxonomy" id="1514080"/>
    <lineage>
        <taxon>Bacteria</taxon>
        <taxon>Pseudomonadati</taxon>
        <taxon>Bacteroidota</taxon>
        <taxon>Saprospiria</taxon>
        <taxon>Saprospirales</taxon>
        <taxon>Lewinellaceae</taxon>
        <taxon>Neolewinella</taxon>
    </lineage>
</organism>